<sequence>MPRITASLHPTCPAAENTDAPNPFQRSLRLRHSFEKSSKKCGSWLAGKPGCSPGATDCQPGSEPPRHTLPAAGVQPLL</sequence>
<dbReference type="AlphaFoldDB" id="A0A1V4L141"/>
<keyword evidence="3" id="KW-1185">Reference proteome</keyword>
<gene>
    <name evidence="2" type="ORF">AV530_014806</name>
</gene>
<feature type="region of interest" description="Disordered" evidence="1">
    <location>
        <begin position="52"/>
        <end position="78"/>
    </location>
</feature>
<reference evidence="2 3" key="1">
    <citation type="submission" date="2016-02" db="EMBL/GenBank/DDBJ databases">
        <title>Band-tailed pigeon sequencing and assembly.</title>
        <authorList>
            <person name="Soares A.E."/>
            <person name="Novak B.J."/>
            <person name="Rice E.S."/>
            <person name="O'Connell B."/>
            <person name="Chang D."/>
            <person name="Weber S."/>
            <person name="Shapiro B."/>
        </authorList>
    </citation>
    <scope>NUCLEOTIDE SEQUENCE [LARGE SCALE GENOMIC DNA]</scope>
    <source>
        <strain evidence="2">BTP2013</strain>
        <tissue evidence="2">Blood</tissue>
    </source>
</reference>
<evidence type="ECO:0000313" key="2">
    <source>
        <dbReference type="EMBL" id="OPJ90211.1"/>
    </source>
</evidence>
<feature type="region of interest" description="Disordered" evidence="1">
    <location>
        <begin position="1"/>
        <end position="24"/>
    </location>
</feature>
<name>A0A1V4L141_PATFA</name>
<organism evidence="2 3">
    <name type="scientific">Patagioenas fasciata monilis</name>
    <dbReference type="NCBI Taxonomy" id="372326"/>
    <lineage>
        <taxon>Eukaryota</taxon>
        <taxon>Metazoa</taxon>
        <taxon>Chordata</taxon>
        <taxon>Craniata</taxon>
        <taxon>Vertebrata</taxon>
        <taxon>Euteleostomi</taxon>
        <taxon>Archelosauria</taxon>
        <taxon>Archosauria</taxon>
        <taxon>Dinosauria</taxon>
        <taxon>Saurischia</taxon>
        <taxon>Theropoda</taxon>
        <taxon>Coelurosauria</taxon>
        <taxon>Aves</taxon>
        <taxon>Neognathae</taxon>
        <taxon>Neoaves</taxon>
        <taxon>Columbimorphae</taxon>
        <taxon>Columbiformes</taxon>
        <taxon>Columbidae</taxon>
        <taxon>Patagioenas</taxon>
    </lineage>
</organism>
<evidence type="ECO:0000313" key="3">
    <source>
        <dbReference type="Proteomes" id="UP000190648"/>
    </source>
</evidence>
<evidence type="ECO:0000256" key="1">
    <source>
        <dbReference type="SAM" id="MobiDB-lite"/>
    </source>
</evidence>
<dbReference type="EMBL" id="LSYS01000429">
    <property type="protein sequence ID" value="OPJ90211.1"/>
    <property type="molecule type" value="Genomic_DNA"/>
</dbReference>
<protein>
    <submittedName>
        <fullName evidence="2">Uncharacterized protein</fullName>
    </submittedName>
</protein>
<accession>A0A1V4L141</accession>
<comment type="caution">
    <text evidence="2">The sequence shown here is derived from an EMBL/GenBank/DDBJ whole genome shotgun (WGS) entry which is preliminary data.</text>
</comment>
<dbReference type="Proteomes" id="UP000190648">
    <property type="component" value="Unassembled WGS sequence"/>
</dbReference>
<proteinExistence type="predicted"/>